<proteinExistence type="predicted"/>
<organism evidence="2 3">
    <name type="scientific">Gordonia phage Pleakley</name>
    <dbReference type="NCBI Taxonomy" id="2283246"/>
    <lineage>
        <taxon>Viruses</taxon>
        <taxon>Duplodnaviria</taxon>
        <taxon>Heunggongvirae</taxon>
        <taxon>Uroviricota</taxon>
        <taxon>Caudoviricetes</taxon>
        <taxon>Zierdtviridae</taxon>
        <taxon>Emilbogenvirinae</taxon>
        <taxon>Pleakleyvirus</taxon>
        <taxon>Pleakleyvirus pleakley</taxon>
    </lineage>
</organism>
<feature type="region of interest" description="Disordered" evidence="1">
    <location>
        <begin position="1"/>
        <end position="22"/>
    </location>
</feature>
<dbReference type="GeneID" id="65115061"/>
<feature type="compositionally biased region" description="Polar residues" evidence="1">
    <location>
        <begin position="186"/>
        <end position="198"/>
    </location>
</feature>
<keyword evidence="3" id="KW-1185">Reference proteome</keyword>
<evidence type="ECO:0000313" key="2">
    <source>
        <dbReference type="EMBL" id="AXH66042.1"/>
    </source>
</evidence>
<evidence type="ECO:0000256" key="1">
    <source>
        <dbReference type="SAM" id="MobiDB-lite"/>
    </source>
</evidence>
<protein>
    <submittedName>
        <fullName evidence="2">Uncharacterized protein</fullName>
    </submittedName>
</protein>
<dbReference type="Proteomes" id="UP000260273">
    <property type="component" value="Segment"/>
</dbReference>
<name>A0A345M6C1_9CAUD</name>
<dbReference type="EMBL" id="MH576960">
    <property type="protein sequence ID" value="AXH66042.1"/>
    <property type="molecule type" value="Genomic_DNA"/>
</dbReference>
<feature type="compositionally biased region" description="Polar residues" evidence="1">
    <location>
        <begin position="9"/>
        <end position="21"/>
    </location>
</feature>
<dbReference type="KEGG" id="vg:65115061"/>
<feature type="region of interest" description="Disordered" evidence="1">
    <location>
        <begin position="186"/>
        <end position="207"/>
    </location>
</feature>
<gene>
    <name evidence="2" type="primary">3</name>
    <name evidence="2" type="ORF">SEA_PLEAKLEY_3</name>
</gene>
<reference evidence="3" key="1">
    <citation type="submission" date="2018-07" db="EMBL/GenBank/DDBJ databases">
        <authorList>
            <person name="Quirk P.G."/>
            <person name="Krulwich T.A."/>
        </authorList>
    </citation>
    <scope>NUCLEOTIDE SEQUENCE [LARGE SCALE GENOMIC DNA]</scope>
</reference>
<dbReference type="RefSeq" id="YP_010097397.1">
    <property type="nucleotide sequence ID" value="NC_055758.1"/>
</dbReference>
<accession>A0A345M6C1</accession>
<evidence type="ECO:0000313" key="3">
    <source>
        <dbReference type="Proteomes" id="UP000260273"/>
    </source>
</evidence>
<sequence length="299" mass="33720">MTDEKPNLSMKTTGQSSQGTEVQVRIGDGPLRTGVVRDGVLFIYQNAGDAHRLGRIVPRQAPMSPYADSFTDITIFEDDYPGSPLIREFAVRNEHPSETDAATEESIKQTTKGWEATVGEGQPAEPVDVQMLRMMTEIRDLAKELAAKAKIPPQVGPFYHYVPQFSPVLPSFISESVDRTPWLQVNTDQPDQQASTSEESAKKVSEGVKNARRKVVDSNRMFVVPEPEYGSFAIVDNRVHIDLPRDRFNEYLREAVVKAFEEQTGSQYEEGTIVQEERLHFGRQVVYAFEQAYFDSVRK</sequence>